<feature type="chain" id="PRO_5046575163" description="MLO-like protein" evidence="11">
    <location>
        <begin position="17"/>
        <end position="576"/>
    </location>
</feature>
<feature type="transmembrane region" description="Helical" evidence="10">
    <location>
        <begin position="375"/>
        <end position="399"/>
    </location>
</feature>
<dbReference type="Pfam" id="PF03094">
    <property type="entry name" value="Mlo"/>
    <property type="match status" value="1"/>
</dbReference>
<comment type="similarity">
    <text evidence="2 8">Belongs to the MLO family.</text>
</comment>
<dbReference type="InterPro" id="IPR004326">
    <property type="entry name" value="Mlo"/>
</dbReference>
<feature type="compositionally biased region" description="Polar residues" evidence="9">
    <location>
        <begin position="477"/>
        <end position="495"/>
    </location>
</feature>
<dbReference type="PANTHER" id="PTHR31942">
    <property type="entry name" value="MLO-LIKE PROTEIN 1"/>
    <property type="match status" value="1"/>
</dbReference>
<comment type="caution">
    <text evidence="12">The sequence shown here is derived from an EMBL/GenBank/DDBJ whole genome shotgun (WGS) entry which is preliminary data.</text>
</comment>
<feature type="signal peptide" evidence="11">
    <location>
        <begin position="1"/>
        <end position="16"/>
    </location>
</feature>
<evidence type="ECO:0000256" key="2">
    <source>
        <dbReference type="ARBA" id="ARBA00006574"/>
    </source>
</evidence>
<evidence type="ECO:0000256" key="1">
    <source>
        <dbReference type="ARBA" id="ARBA00004141"/>
    </source>
</evidence>
<evidence type="ECO:0000256" key="4">
    <source>
        <dbReference type="ARBA" id="ARBA00022821"/>
    </source>
</evidence>
<feature type="transmembrane region" description="Helical" evidence="10">
    <location>
        <begin position="37"/>
        <end position="55"/>
    </location>
</feature>
<keyword evidence="8" id="KW-0112">Calmodulin-binding</keyword>
<keyword evidence="13" id="KW-1185">Reference proteome</keyword>
<comment type="subcellular location">
    <subcellularLocation>
        <location evidence="1 8">Membrane</location>
        <topology evidence="1 8">Multi-pass membrane protein</topology>
    </subcellularLocation>
</comment>
<feature type="transmembrane region" description="Helical" evidence="10">
    <location>
        <begin position="419"/>
        <end position="439"/>
    </location>
</feature>
<dbReference type="Proteomes" id="UP001174677">
    <property type="component" value="Chromosome 16"/>
</dbReference>
<feature type="compositionally biased region" description="Acidic residues" evidence="9">
    <location>
        <begin position="544"/>
        <end position="561"/>
    </location>
</feature>
<feature type="transmembrane region" description="Helical" evidence="10">
    <location>
        <begin position="291"/>
        <end position="313"/>
    </location>
</feature>
<sequence>MKLLFCLCLWVVCGRGLRVMAASNDSSSTQRKLDQTPTWAVAGVCAVMIIISILLEKGLHKFGTWLTERHKRALFEALEKVKSELMILGFISLLLTFGQTYITKICIPQNVADTMLPCRADGENDQTEEQHRRRLLWFERRFLAGAETTSKCKSGYEPLISVDGLHQLHILIFFLAVFHVLYSLTTMMLGRLKIRGWKEWEQETSSHDYEFSNDPSRFRLTHETSFVRAHTSFWTRIPFFFYIGCFFRQFFRSVSKADYLTLRNGFITVHLAPGSKFNFQKYIKRSLEDDFKLVVGVSPVLWASFVIFLLLNVKGWQALFWASMTPVIIIFAVGTELQAILTKMALEIAERHAVVQGMPLVQGSDKYFWFGRPHLVLFLIHFALFQNAFQITYFLWIWYSFGLKSCFHSNFKLAIVKVALGAGVLFLCSYITLPLYALVTQMGSHMKKSIFDEQTSKALKKWHMAVKKRHKKEGKSPTRTFGGTGSASPASTVHSPGNKLHRFKTTGHSTRSYTYEDQEISDMEAETLSPTSSTTNLIVRTSQDDEAAELSEPHDEEETSHEDDFSFVKAAVTKLP</sequence>
<keyword evidence="4 8" id="KW-0611">Plant defense</keyword>
<evidence type="ECO:0000256" key="6">
    <source>
        <dbReference type="ARBA" id="ARBA00023136"/>
    </source>
</evidence>
<feature type="region of interest" description="Disordered" evidence="9">
    <location>
        <begin position="469"/>
        <end position="508"/>
    </location>
</feature>
<name>A0ABQ9KRX1_HEVBR</name>
<evidence type="ECO:0000313" key="12">
    <source>
        <dbReference type="EMBL" id="KAJ9146844.1"/>
    </source>
</evidence>
<reference evidence="12" key="1">
    <citation type="journal article" date="2023" name="Plant Biotechnol. J.">
        <title>Chromosome-level wild Hevea brasiliensis genome provides new tools for genomic-assisted breeding and valuable loci to elevate rubber yield.</title>
        <authorList>
            <person name="Cheng H."/>
            <person name="Song X."/>
            <person name="Hu Y."/>
            <person name="Wu T."/>
            <person name="Yang Q."/>
            <person name="An Z."/>
            <person name="Feng S."/>
            <person name="Deng Z."/>
            <person name="Wu W."/>
            <person name="Zeng X."/>
            <person name="Tu M."/>
            <person name="Wang X."/>
            <person name="Huang H."/>
        </authorList>
    </citation>
    <scope>NUCLEOTIDE SEQUENCE</scope>
    <source>
        <strain evidence="12">MT/VB/25A 57/8</strain>
    </source>
</reference>
<organism evidence="12 13">
    <name type="scientific">Hevea brasiliensis</name>
    <name type="common">Para rubber tree</name>
    <name type="synonym">Siphonia brasiliensis</name>
    <dbReference type="NCBI Taxonomy" id="3981"/>
    <lineage>
        <taxon>Eukaryota</taxon>
        <taxon>Viridiplantae</taxon>
        <taxon>Streptophyta</taxon>
        <taxon>Embryophyta</taxon>
        <taxon>Tracheophyta</taxon>
        <taxon>Spermatophyta</taxon>
        <taxon>Magnoliopsida</taxon>
        <taxon>eudicotyledons</taxon>
        <taxon>Gunneridae</taxon>
        <taxon>Pentapetalae</taxon>
        <taxon>rosids</taxon>
        <taxon>fabids</taxon>
        <taxon>Malpighiales</taxon>
        <taxon>Euphorbiaceae</taxon>
        <taxon>Crotonoideae</taxon>
        <taxon>Micrandreae</taxon>
        <taxon>Hevea</taxon>
    </lineage>
</organism>
<feature type="transmembrane region" description="Helical" evidence="10">
    <location>
        <begin position="168"/>
        <end position="189"/>
    </location>
</feature>
<evidence type="ECO:0000256" key="8">
    <source>
        <dbReference type="RuleBase" id="RU280816"/>
    </source>
</evidence>
<evidence type="ECO:0000256" key="5">
    <source>
        <dbReference type="ARBA" id="ARBA00022989"/>
    </source>
</evidence>
<evidence type="ECO:0000256" key="7">
    <source>
        <dbReference type="ARBA" id="ARBA00023265"/>
    </source>
</evidence>
<evidence type="ECO:0000256" key="10">
    <source>
        <dbReference type="SAM" id="Phobius"/>
    </source>
</evidence>
<feature type="transmembrane region" description="Helical" evidence="10">
    <location>
        <begin position="85"/>
        <end position="102"/>
    </location>
</feature>
<comment type="function">
    <text evidence="8">May be involved in modulation of pathogen defense and leaf cell death.</text>
</comment>
<evidence type="ECO:0000256" key="11">
    <source>
        <dbReference type="SAM" id="SignalP"/>
    </source>
</evidence>
<gene>
    <name evidence="8" type="primary">MLO</name>
    <name evidence="12" type="ORF">P3X46_029065</name>
</gene>
<keyword evidence="11" id="KW-0732">Signal</keyword>
<keyword evidence="6 8" id="KW-0472">Membrane</keyword>
<dbReference type="EMBL" id="JARPOI010000016">
    <property type="protein sequence ID" value="KAJ9146844.1"/>
    <property type="molecule type" value="Genomic_DNA"/>
</dbReference>
<protein>
    <recommendedName>
        <fullName evidence="8">MLO-like protein</fullName>
    </recommendedName>
</protein>
<keyword evidence="5 8" id="KW-1133">Transmembrane helix</keyword>
<evidence type="ECO:0000256" key="3">
    <source>
        <dbReference type="ARBA" id="ARBA00022692"/>
    </source>
</evidence>
<keyword evidence="3 8" id="KW-0812">Transmembrane</keyword>
<comment type="domain">
    <text evidence="8">The C-terminus contains a calmodulin-binding domain, which binds calmodulin in a calcium-dependent fashion.</text>
</comment>
<feature type="compositionally biased region" description="Polar residues" evidence="9">
    <location>
        <begin position="528"/>
        <end position="541"/>
    </location>
</feature>
<accession>A0ABQ9KRX1</accession>
<evidence type="ECO:0000313" key="13">
    <source>
        <dbReference type="Proteomes" id="UP001174677"/>
    </source>
</evidence>
<proteinExistence type="inferred from homology"/>
<keyword evidence="7 8" id="KW-0568">Pathogenesis-related protein</keyword>
<feature type="transmembrane region" description="Helical" evidence="10">
    <location>
        <begin position="319"/>
        <end position="341"/>
    </location>
</feature>
<evidence type="ECO:0000256" key="9">
    <source>
        <dbReference type="SAM" id="MobiDB-lite"/>
    </source>
</evidence>
<feature type="region of interest" description="Disordered" evidence="9">
    <location>
        <begin position="525"/>
        <end position="567"/>
    </location>
</feature>
<dbReference type="PANTHER" id="PTHR31942:SF49">
    <property type="entry name" value="MLO-LIKE PROTEIN 8"/>
    <property type="match status" value="1"/>
</dbReference>